<dbReference type="GeneID" id="98567939"/>
<dbReference type="Proteomes" id="UP000287239">
    <property type="component" value="Unassembled WGS sequence"/>
</dbReference>
<keyword evidence="1" id="KW-0732">Signal</keyword>
<keyword evidence="4" id="KW-1185">Reference proteome</keyword>
<accession>A0A429ZRY9</accession>
<sequence>MKLRKSSLVTLGLASGLMLRSPIVAGVEISSQGYVDFQFGDEAQANGPLRIDSVSVIHFGSQPLKGDTIIANAIYTTAEVNAQGQYVPLHIETTDDRGTNTGWSLQVKQSQEFTEQPEESVALADLSVLTGAELTLSATESYDESLISELGKNKPSKLGQKVRMNTDFQTIVEAKVGEGIGSWGTYFGELVDEVTTETVRRGASQGVENQEITLKIPGQIAKKADVNYQGELIWVLVATPEI</sequence>
<dbReference type="OrthoDB" id="2339326at2"/>
<feature type="signal peptide" evidence="1">
    <location>
        <begin position="1"/>
        <end position="25"/>
    </location>
</feature>
<organism evidence="3 4">
    <name type="scientific">Vagococcus salmoninarum</name>
    <dbReference type="NCBI Taxonomy" id="2739"/>
    <lineage>
        <taxon>Bacteria</taxon>
        <taxon>Bacillati</taxon>
        <taxon>Bacillota</taxon>
        <taxon>Bacilli</taxon>
        <taxon>Lactobacillales</taxon>
        <taxon>Enterococcaceae</taxon>
        <taxon>Vagococcus</taxon>
    </lineage>
</organism>
<feature type="domain" description="WxL" evidence="2">
    <location>
        <begin position="42"/>
        <end position="240"/>
    </location>
</feature>
<dbReference type="AlphaFoldDB" id="A0A429ZRY9"/>
<dbReference type="RefSeq" id="WP_126779142.1">
    <property type="nucleotide sequence ID" value="NZ_NGJU01000007.1"/>
</dbReference>
<proteinExistence type="predicted"/>
<dbReference type="EMBL" id="NGJU01000007">
    <property type="protein sequence ID" value="RST96482.1"/>
    <property type="molecule type" value="Genomic_DNA"/>
</dbReference>
<evidence type="ECO:0000313" key="3">
    <source>
        <dbReference type="EMBL" id="RST96482.1"/>
    </source>
</evidence>
<feature type="chain" id="PRO_5019420861" description="WxL domain-containing protein" evidence="1">
    <location>
        <begin position="26"/>
        <end position="242"/>
    </location>
</feature>
<dbReference type="InterPro" id="IPR027994">
    <property type="entry name" value="WxL_dom"/>
</dbReference>
<gene>
    <name evidence="3" type="ORF">CBF35_06110</name>
</gene>
<evidence type="ECO:0000313" key="4">
    <source>
        <dbReference type="Proteomes" id="UP000287239"/>
    </source>
</evidence>
<evidence type="ECO:0000259" key="2">
    <source>
        <dbReference type="Pfam" id="PF13731"/>
    </source>
</evidence>
<dbReference type="Pfam" id="PF13731">
    <property type="entry name" value="WxL"/>
    <property type="match status" value="1"/>
</dbReference>
<reference evidence="3 4" key="1">
    <citation type="submission" date="2017-05" db="EMBL/GenBank/DDBJ databases">
        <title>Vagococcus spp. assemblies.</title>
        <authorList>
            <person name="Gulvik C.A."/>
        </authorList>
    </citation>
    <scope>NUCLEOTIDE SEQUENCE [LARGE SCALE GENOMIC DNA]</scope>
    <source>
        <strain evidence="3 4">NCFB 2777</strain>
    </source>
</reference>
<comment type="caution">
    <text evidence="3">The sequence shown here is derived from an EMBL/GenBank/DDBJ whole genome shotgun (WGS) entry which is preliminary data.</text>
</comment>
<name>A0A429ZRY9_9ENTE</name>
<protein>
    <recommendedName>
        <fullName evidence="2">WxL domain-containing protein</fullName>
    </recommendedName>
</protein>
<evidence type="ECO:0000256" key="1">
    <source>
        <dbReference type="SAM" id="SignalP"/>
    </source>
</evidence>